<dbReference type="PANTHER" id="PTHR43540">
    <property type="entry name" value="PEROXYUREIDOACRYLATE/UREIDOACRYLATE AMIDOHYDROLASE-RELATED"/>
    <property type="match status" value="1"/>
</dbReference>
<reference evidence="5 6" key="1">
    <citation type="submission" date="2017-06" db="EMBL/GenBank/DDBJ databases">
        <title>Herbaspirillum phytohormonus sp. nov., isolated from the root nodule of Robinia pseudoacacia in lead-zinc mine.</title>
        <authorList>
            <person name="Fan M."/>
            <person name="Lin Y."/>
        </authorList>
    </citation>
    <scope>NUCLEOTIDE SEQUENCE [LARGE SCALE GENOMIC DNA]</scope>
    <source>
        <strain evidence="5 6">HZ10</strain>
    </source>
</reference>
<evidence type="ECO:0000256" key="1">
    <source>
        <dbReference type="ARBA" id="ARBA00022801"/>
    </source>
</evidence>
<dbReference type="GO" id="GO:0016787">
    <property type="term" value="F:hydrolase activity"/>
    <property type="evidence" value="ECO:0007669"/>
    <property type="project" value="UniProtKB-KW"/>
</dbReference>
<organism evidence="5 6">
    <name type="scientific">Herbaspirillum robiniae</name>
    <dbReference type="NCBI Taxonomy" id="2014887"/>
    <lineage>
        <taxon>Bacteria</taxon>
        <taxon>Pseudomonadati</taxon>
        <taxon>Pseudomonadota</taxon>
        <taxon>Betaproteobacteria</taxon>
        <taxon>Burkholderiales</taxon>
        <taxon>Oxalobacteraceae</taxon>
        <taxon>Herbaspirillum</taxon>
    </lineage>
</organism>
<gene>
    <name evidence="5" type="ORF">CEJ42_16660</name>
    <name evidence="4" type="ORF">HNO84_23815</name>
</gene>
<dbReference type="SUPFAM" id="SSF52499">
    <property type="entry name" value="Isochorismatase-like hydrolases"/>
    <property type="match status" value="1"/>
</dbReference>
<feature type="domain" description="Isochorismatase-like" evidence="3">
    <location>
        <begin position="56"/>
        <end position="192"/>
    </location>
</feature>
<evidence type="ECO:0000313" key="7">
    <source>
        <dbReference type="Proteomes" id="UP000536746"/>
    </source>
</evidence>
<dbReference type="Proteomes" id="UP000536746">
    <property type="component" value="Unassembled WGS sequence"/>
</dbReference>
<dbReference type="Proteomes" id="UP000197596">
    <property type="component" value="Unassembled WGS sequence"/>
</dbReference>
<keyword evidence="2" id="KW-0732">Signal</keyword>
<dbReference type="RefSeq" id="WP_079217799.1">
    <property type="nucleotide sequence ID" value="NZ_CP018845.1"/>
</dbReference>
<dbReference type="InterPro" id="IPR050272">
    <property type="entry name" value="Isochorismatase-like_hydrls"/>
</dbReference>
<evidence type="ECO:0000259" key="3">
    <source>
        <dbReference type="Pfam" id="PF00857"/>
    </source>
</evidence>
<dbReference type="EMBL" id="JABFMT010000054">
    <property type="protein sequence ID" value="NUU04646.1"/>
    <property type="molecule type" value="Genomic_DNA"/>
</dbReference>
<name>A0A246WPF9_9BURK</name>
<sequence>MPRFSRWFAARSLAAFALLAGIAATASAQAVMDEWTAVKPPAPPALSRITVDPATTALLVLDIAKQTCPESRARCMAMLPRVAKIMEFARARKVTVIYTLGAASSTADIWPEAAMQGGEPVFKSGPDKFINTELEKTLREKGIKTVICIGSSAHGAVLHTAASAAFRGFDVVVPVDLMASDTAYPEQYTAWHLVNAPRLAERVKLTRLDWLN</sequence>
<dbReference type="AlphaFoldDB" id="A0A246WPF9"/>
<proteinExistence type="predicted"/>
<dbReference type="InterPro" id="IPR036380">
    <property type="entry name" value="Isochorismatase-like_sf"/>
</dbReference>
<evidence type="ECO:0000313" key="5">
    <source>
        <dbReference type="EMBL" id="OWY28238.1"/>
    </source>
</evidence>
<feature type="chain" id="PRO_5013349432" evidence="2">
    <location>
        <begin position="29"/>
        <end position="212"/>
    </location>
</feature>
<evidence type="ECO:0000313" key="6">
    <source>
        <dbReference type="Proteomes" id="UP000197596"/>
    </source>
</evidence>
<accession>A0A246WPF9</accession>
<dbReference type="InterPro" id="IPR000868">
    <property type="entry name" value="Isochorismatase-like_dom"/>
</dbReference>
<dbReference type="Gene3D" id="3.40.50.850">
    <property type="entry name" value="Isochorismatase-like"/>
    <property type="match status" value="1"/>
</dbReference>
<dbReference type="PANTHER" id="PTHR43540:SF6">
    <property type="entry name" value="ISOCHORISMATASE-LIKE DOMAIN-CONTAINING PROTEIN"/>
    <property type="match status" value="1"/>
</dbReference>
<protein>
    <submittedName>
        <fullName evidence="4">Cysteine hydrolase</fullName>
    </submittedName>
    <submittedName>
        <fullName evidence="5">Nicotinamidase</fullName>
    </submittedName>
</protein>
<dbReference type="EMBL" id="NJGU01000008">
    <property type="protein sequence ID" value="OWY28238.1"/>
    <property type="molecule type" value="Genomic_DNA"/>
</dbReference>
<dbReference type="CDD" id="cd00431">
    <property type="entry name" value="cysteine_hydrolases"/>
    <property type="match status" value="1"/>
</dbReference>
<dbReference type="Pfam" id="PF00857">
    <property type="entry name" value="Isochorismatase"/>
    <property type="match status" value="1"/>
</dbReference>
<reference evidence="4 7" key="2">
    <citation type="journal article" date="2020" name="Front. Plant Sci.">
        <title>Isolation of Rhizosphere Bacteria That Improve Quality and Water Stress Tolerance in Greenhouse Ornamentals.</title>
        <authorList>
            <person name="Nordstedt N.P."/>
            <person name="Jones M.L."/>
        </authorList>
    </citation>
    <scope>NUCLEOTIDE SEQUENCE [LARGE SCALE GENOMIC DNA]</scope>
    <source>
        <strain evidence="4 7">C6C2</strain>
    </source>
</reference>
<keyword evidence="7" id="KW-1185">Reference proteome</keyword>
<feature type="signal peptide" evidence="2">
    <location>
        <begin position="1"/>
        <end position="28"/>
    </location>
</feature>
<keyword evidence="1 4" id="KW-0378">Hydrolase</keyword>
<evidence type="ECO:0000313" key="4">
    <source>
        <dbReference type="EMBL" id="NUU04646.1"/>
    </source>
</evidence>
<dbReference type="OrthoDB" id="8348970at2"/>
<comment type="caution">
    <text evidence="5">The sequence shown here is derived from an EMBL/GenBank/DDBJ whole genome shotgun (WGS) entry which is preliminary data.</text>
</comment>
<evidence type="ECO:0000256" key="2">
    <source>
        <dbReference type="SAM" id="SignalP"/>
    </source>
</evidence>